<dbReference type="SUPFAM" id="SSF49764">
    <property type="entry name" value="HSP20-like chaperones"/>
    <property type="match status" value="1"/>
</dbReference>
<evidence type="ECO:0000313" key="4">
    <source>
        <dbReference type="EMBL" id="QDU65461.1"/>
    </source>
</evidence>
<dbReference type="PANTHER" id="PTHR11527">
    <property type="entry name" value="HEAT-SHOCK PROTEIN 20 FAMILY MEMBER"/>
    <property type="match status" value="1"/>
</dbReference>
<evidence type="ECO:0000259" key="3">
    <source>
        <dbReference type="PROSITE" id="PS01031"/>
    </source>
</evidence>
<proteinExistence type="inferred from homology"/>
<dbReference type="AlphaFoldDB" id="A0A518BEQ7"/>
<dbReference type="InterPro" id="IPR008978">
    <property type="entry name" value="HSP20-like_chaperone"/>
</dbReference>
<dbReference type="InterPro" id="IPR002068">
    <property type="entry name" value="A-crystallin/Hsp20_dom"/>
</dbReference>
<dbReference type="Gene3D" id="2.60.40.790">
    <property type="match status" value="1"/>
</dbReference>
<dbReference type="InterPro" id="IPR031107">
    <property type="entry name" value="Small_HSP"/>
</dbReference>
<dbReference type="PROSITE" id="PS01031">
    <property type="entry name" value="SHSP"/>
    <property type="match status" value="1"/>
</dbReference>
<comment type="similarity">
    <text evidence="1 2">Belongs to the small heat shock protein (HSP20) family.</text>
</comment>
<evidence type="ECO:0000313" key="5">
    <source>
        <dbReference type="Proteomes" id="UP000316921"/>
    </source>
</evidence>
<dbReference type="KEGG" id="pbap:Pla133_05260"/>
<gene>
    <name evidence="4" type="ORF">Pla133_05260</name>
</gene>
<dbReference type="RefSeq" id="WP_145062079.1">
    <property type="nucleotide sequence ID" value="NZ_CP036287.1"/>
</dbReference>
<name>A0A518BEQ7_9BACT</name>
<keyword evidence="4" id="KW-0346">Stress response</keyword>
<reference evidence="4 5" key="1">
    <citation type="submission" date="2019-02" db="EMBL/GenBank/DDBJ databases">
        <title>Deep-cultivation of Planctomycetes and their phenomic and genomic characterization uncovers novel biology.</title>
        <authorList>
            <person name="Wiegand S."/>
            <person name="Jogler M."/>
            <person name="Boedeker C."/>
            <person name="Pinto D."/>
            <person name="Vollmers J."/>
            <person name="Rivas-Marin E."/>
            <person name="Kohn T."/>
            <person name="Peeters S.H."/>
            <person name="Heuer A."/>
            <person name="Rast P."/>
            <person name="Oberbeckmann S."/>
            <person name="Bunk B."/>
            <person name="Jeske O."/>
            <person name="Meyerdierks A."/>
            <person name="Storesund J.E."/>
            <person name="Kallscheuer N."/>
            <person name="Luecker S."/>
            <person name="Lage O.M."/>
            <person name="Pohl T."/>
            <person name="Merkel B.J."/>
            <person name="Hornburger P."/>
            <person name="Mueller R.-W."/>
            <person name="Bruemmer F."/>
            <person name="Labrenz M."/>
            <person name="Spormann A.M."/>
            <person name="Op den Camp H."/>
            <person name="Overmann J."/>
            <person name="Amann R."/>
            <person name="Jetten M.S.M."/>
            <person name="Mascher T."/>
            <person name="Medema M.H."/>
            <person name="Devos D.P."/>
            <person name="Kaster A.-K."/>
            <person name="Ovreas L."/>
            <person name="Rohde M."/>
            <person name="Galperin M.Y."/>
            <person name="Jogler C."/>
        </authorList>
    </citation>
    <scope>NUCLEOTIDE SEQUENCE [LARGE SCALE GENOMIC DNA]</scope>
    <source>
        <strain evidence="4 5">Pla133</strain>
    </source>
</reference>
<dbReference type="EMBL" id="CP036287">
    <property type="protein sequence ID" value="QDU65461.1"/>
    <property type="molecule type" value="Genomic_DNA"/>
</dbReference>
<feature type="domain" description="SHSP" evidence="3">
    <location>
        <begin position="33"/>
        <end position="145"/>
    </location>
</feature>
<accession>A0A518BEQ7</accession>
<dbReference type="Pfam" id="PF00011">
    <property type="entry name" value="HSP20"/>
    <property type="match status" value="1"/>
</dbReference>
<evidence type="ECO:0000256" key="2">
    <source>
        <dbReference type="RuleBase" id="RU003616"/>
    </source>
</evidence>
<protein>
    <submittedName>
        <fullName evidence="4">18 kDa heat shock protein</fullName>
    </submittedName>
</protein>
<organism evidence="4 5">
    <name type="scientific">Engelhardtia mirabilis</name>
    <dbReference type="NCBI Taxonomy" id="2528011"/>
    <lineage>
        <taxon>Bacteria</taxon>
        <taxon>Pseudomonadati</taxon>
        <taxon>Planctomycetota</taxon>
        <taxon>Planctomycetia</taxon>
        <taxon>Planctomycetia incertae sedis</taxon>
        <taxon>Engelhardtia</taxon>
    </lineage>
</organism>
<keyword evidence="5" id="KW-1185">Reference proteome</keyword>
<evidence type="ECO:0000256" key="1">
    <source>
        <dbReference type="PROSITE-ProRule" id="PRU00285"/>
    </source>
</evidence>
<dbReference type="CDD" id="cd06464">
    <property type="entry name" value="ACD_sHsps-like"/>
    <property type="match status" value="1"/>
</dbReference>
<sequence length="146" mass="16055">MKHLIPVTGFGPARADLDRLFERFFEGGNFSGGGEGRSLVRVDVAELTDAYQVRAEVPGVPADAIELKLDGRTLTIAGEKPRAFDEQPDQVLHREAGFGAFRRVLEFPLQVDGDSVVARHEQGVLYITVPKAQAARSRVIEIQREA</sequence>
<dbReference type="Proteomes" id="UP000316921">
    <property type="component" value="Chromosome"/>
</dbReference>